<keyword evidence="3" id="KW-1185">Reference proteome</keyword>
<evidence type="ECO:0000313" key="3">
    <source>
        <dbReference type="Proteomes" id="UP000267096"/>
    </source>
</evidence>
<name>A0A3P6NMH1_ANISI</name>
<accession>A0A3P6NMH1</accession>
<dbReference type="AlphaFoldDB" id="A0A3P6NMH1"/>
<dbReference type="Proteomes" id="UP000267096">
    <property type="component" value="Unassembled WGS sequence"/>
</dbReference>
<reference evidence="2 3" key="1">
    <citation type="submission" date="2018-11" db="EMBL/GenBank/DDBJ databases">
        <authorList>
            <consortium name="Pathogen Informatics"/>
        </authorList>
    </citation>
    <scope>NUCLEOTIDE SEQUENCE [LARGE SCALE GENOMIC DNA]</scope>
</reference>
<keyword evidence="1" id="KW-0812">Transmembrane</keyword>
<proteinExistence type="predicted"/>
<dbReference type="EMBL" id="UYRR01008607">
    <property type="protein sequence ID" value="VDK24409.1"/>
    <property type="molecule type" value="Genomic_DNA"/>
</dbReference>
<evidence type="ECO:0000256" key="1">
    <source>
        <dbReference type="SAM" id="Phobius"/>
    </source>
</evidence>
<evidence type="ECO:0000313" key="2">
    <source>
        <dbReference type="EMBL" id="VDK24409.1"/>
    </source>
</evidence>
<feature type="transmembrane region" description="Helical" evidence="1">
    <location>
        <begin position="21"/>
        <end position="42"/>
    </location>
</feature>
<keyword evidence="1" id="KW-0472">Membrane</keyword>
<keyword evidence="1" id="KW-1133">Transmembrane helix</keyword>
<sequence>MVIGLEITRRVGLILRRRSSVFKNSTFLVYHILELIFVVFLATPRKSCVFVGNNLELSIHSQEIIMTKPHCHNIPLCGLAFKKLLVKRICSDMSTCRIFICKYSFYHMD</sequence>
<gene>
    <name evidence="2" type="ORF">ASIM_LOCUS4750</name>
</gene>
<protein>
    <submittedName>
        <fullName evidence="2">Uncharacterized protein</fullName>
    </submittedName>
</protein>
<organism evidence="2 3">
    <name type="scientific">Anisakis simplex</name>
    <name type="common">Herring worm</name>
    <dbReference type="NCBI Taxonomy" id="6269"/>
    <lineage>
        <taxon>Eukaryota</taxon>
        <taxon>Metazoa</taxon>
        <taxon>Ecdysozoa</taxon>
        <taxon>Nematoda</taxon>
        <taxon>Chromadorea</taxon>
        <taxon>Rhabditida</taxon>
        <taxon>Spirurina</taxon>
        <taxon>Ascaridomorpha</taxon>
        <taxon>Ascaridoidea</taxon>
        <taxon>Anisakidae</taxon>
        <taxon>Anisakis</taxon>
        <taxon>Anisakis simplex complex</taxon>
    </lineage>
</organism>